<gene>
    <name evidence="4" type="ORF">GCM10007876_40640</name>
</gene>
<accession>A0AA37W9P0</accession>
<organism evidence="4 5">
    <name type="scientific">Litoribrevibacter albus</name>
    <dbReference type="NCBI Taxonomy" id="1473156"/>
    <lineage>
        <taxon>Bacteria</taxon>
        <taxon>Pseudomonadati</taxon>
        <taxon>Pseudomonadota</taxon>
        <taxon>Gammaproteobacteria</taxon>
        <taxon>Oceanospirillales</taxon>
        <taxon>Oceanospirillaceae</taxon>
        <taxon>Litoribrevibacter</taxon>
    </lineage>
</organism>
<evidence type="ECO:0000313" key="4">
    <source>
        <dbReference type="EMBL" id="GLQ33584.1"/>
    </source>
</evidence>
<feature type="domain" description="Solute-binding protein family 3/N-terminal" evidence="3">
    <location>
        <begin position="43"/>
        <end position="246"/>
    </location>
</feature>
<dbReference type="InterPro" id="IPR001638">
    <property type="entry name" value="Solute-binding_3/MltF_N"/>
</dbReference>
<dbReference type="Gene3D" id="3.40.190.10">
    <property type="entry name" value="Periplasmic binding protein-like II"/>
    <property type="match status" value="2"/>
</dbReference>
<reference evidence="4" key="1">
    <citation type="journal article" date="2014" name="Int. J. Syst. Evol. Microbiol.">
        <title>Complete genome sequence of Corynebacterium casei LMG S-19264T (=DSM 44701T), isolated from a smear-ripened cheese.</title>
        <authorList>
            <consortium name="US DOE Joint Genome Institute (JGI-PGF)"/>
            <person name="Walter F."/>
            <person name="Albersmeier A."/>
            <person name="Kalinowski J."/>
            <person name="Ruckert C."/>
        </authorList>
    </citation>
    <scope>NUCLEOTIDE SEQUENCE</scope>
    <source>
        <strain evidence="4">NBRC 110071</strain>
    </source>
</reference>
<proteinExistence type="inferred from homology"/>
<comment type="caution">
    <text evidence="4">The sequence shown here is derived from an EMBL/GenBank/DDBJ whole genome shotgun (WGS) entry which is preliminary data.</text>
</comment>
<dbReference type="PANTHER" id="PTHR35936:SF25">
    <property type="entry name" value="ABC TRANSPORTER SUBSTRATE-BINDING PROTEIN"/>
    <property type="match status" value="1"/>
</dbReference>
<dbReference type="RefSeq" id="WP_284384063.1">
    <property type="nucleotide sequence ID" value="NZ_BSNM01000027.1"/>
</dbReference>
<evidence type="ECO:0000256" key="1">
    <source>
        <dbReference type="ARBA" id="ARBA00010333"/>
    </source>
</evidence>
<protein>
    <recommendedName>
        <fullName evidence="3">Solute-binding protein family 3/N-terminal domain-containing protein</fullName>
    </recommendedName>
</protein>
<keyword evidence="2" id="KW-0732">Signal</keyword>
<evidence type="ECO:0000259" key="3">
    <source>
        <dbReference type="Pfam" id="PF00497"/>
    </source>
</evidence>
<evidence type="ECO:0000256" key="2">
    <source>
        <dbReference type="ARBA" id="ARBA00022729"/>
    </source>
</evidence>
<keyword evidence="5" id="KW-1185">Reference proteome</keyword>
<sequence length="262" mass="30060">MKRWALFDMAAGLQGLVLLFWASISGAEENASTTHQLKLAVGEFPPYISESMTGYGLMPKLISKTLNDMGYEVSFQFYPWARVKQMLLEGKVDGSVSWEPSDSLTSNVLFSQHYIVGQNLFYYLKGSDFHWNTFEDLKNYKLGVNIGYEFGPVYDQRKHELNIYDIPEGKSGLGMLLLKRIDAYLNDSLVVQFEAQQFYPNQMASFEQSPTFHAYEYHLLNLSAKRAENKRIMTAFDAAIAKRLASNERLESDSWKFEIKSE</sequence>
<reference evidence="4" key="2">
    <citation type="submission" date="2023-01" db="EMBL/GenBank/DDBJ databases">
        <title>Draft genome sequence of Litoribrevibacter albus strain NBRC 110071.</title>
        <authorList>
            <person name="Sun Q."/>
            <person name="Mori K."/>
        </authorList>
    </citation>
    <scope>NUCLEOTIDE SEQUENCE</scope>
    <source>
        <strain evidence="4">NBRC 110071</strain>
    </source>
</reference>
<dbReference type="AlphaFoldDB" id="A0AA37W9P0"/>
<name>A0AA37W9P0_9GAMM</name>
<dbReference type="Proteomes" id="UP001161389">
    <property type="component" value="Unassembled WGS sequence"/>
</dbReference>
<comment type="similarity">
    <text evidence="1">Belongs to the bacterial solute-binding protein 3 family.</text>
</comment>
<dbReference type="PANTHER" id="PTHR35936">
    <property type="entry name" value="MEMBRANE-BOUND LYTIC MUREIN TRANSGLYCOSYLASE F"/>
    <property type="match status" value="1"/>
</dbReference>
<evidence type="ECO:0000313" key="5">
    <source>
        <dbReference type="Proteomes" id="UP001161389"/>
    </source>
</evidence>
<dbReference type="SUPFAM" id="SSF53850">
    <property type="entry name" value="Periplasmic binding protein-like II"/>
    <property type="match status" value="1"/>
</dbReference>
<dbReference type="Pfam" id="PF00497">
    <property type="entry name" value="SBP_bac_3"/>
    <property type="match status" value="1"/>
</dbReference>
<dbReference type="EMBL" id="BSNM01000027">
    <property type="protein sequence ID" value="GLQ33584.1"/>
    <property type="molecule type" value="Genomic_DNA"/>
</dbReference>